<keyword evidence="3" id="KW-1185">Reference proteome</keyword>
<dbReference type="EMBL" id="FMTS01000003">
    <property type="protein sequence ID" value="SCW64031.1"/>
    <property type="molecule type" value="Genomic_DNA"/>
</dbReference>
<name>A0A1G4S4T5_9CAUL</name>
<feature type="region of interest" description="Disordered" evidence="1">
    <location>
        <begin position="126"/>
        <end position="155"/>
    </location>
</feature>
<dbReference type="InterPro" id="IPR046155">
    <property type="entry name" value="DUF6157"/>
</dbReference>
<evidence type="ECO:0000313" key="3">
    <source>
        <dbReference type="Proteomes" id="UP000199150"/>
    </source>
</evidence>
<evidence type="ECO:0000256" key="1">
    <source>
        <dbReference type="SAM" id="MobiDB-lite"/>
    </source>
</evidence>
<proteinExistence type="predicted"/>
<dbReference type="OrthoDB" id="2361182at2"/>
<sequence length="155" mass="17372">MKKITNTFIIQADDSTATIGIVPTAKAGKPSLAQMHYELLAEHPYEYDLDSFNFEVWCRRNDIDEADRESHRAAFFSKGHPCMRASPLTKTHGFGAHYNSAGKIAIYPVDSVAYRKLLNDPENKVEMAMRSKRPASSQPAGAHPRGRHHRLHSPA</sequence>
<feature type="compositionally biased region" description="Basic residues" evidence="1">
    <location>
        <begin position="144"/>
        <end position="155"/>
    </location>
</feature>
<dbReference type="Proteomes" id="UP000199150">
    <property type="component" value="Unassembled WGS sequence"/>
</dbReference>
<organism evidence="2 3">
    <name type="scientific">Asticcacaulis taihuensis</name>
    <dbReference type="NCBI Taxonomy" id="260084"/>
    <lineage>
        <taxon>Bacteria</taxon>
        <taxon>Pseudomonadati</taxon>
        <taxon>Pseudomonadota</taxon>
        <taxon>Alphaproteobacteria</taxon>
        <taxon>Caulobacterales</taxon>
        <taxon>Caulobacteraceae</taxon>
        <taxon>Asticcacaulis</taxon>
    </lineage>
</organism>
<reference evidence="3" key="1">
    <citation type="submission" date="2016-10" db="EMBL/GenBank/DDBJ databases">
        <authorList>
            <person name="Varghese N."/>
            <person name="Submissions S."/>
        </authorList>
    </citation>
    <scope>NUCLEOTIDE SEQUENCE [LARGE SCALE GENOMIC DNA]</scope>
    <source>
        <strain evidence="3">CGMCC 1.3431</strain>
    </source>
</reference>
<dbReference type="RefSeq" id="WP_090648163.1">
    <property type="nucleotide sequence ID" value="NZ_CBCRYE010000001.1"/>
</dbReference>
<dbReference type="STRING" id="260084.SAMN02927928_2419"/>
<dbReference type="AlphaFoldDB" id="A0A1G4S4T5"/>
<accession>A0A1G4S4T5</accession>
<protein>
    <submittedName>
        <fullName evidence="2">Uncharacterized protein</fullName>
    </submittedName>
</protein>
<gene>
    <name evidence="2" type="ORF">SAMN02927928_2419</name>
</gene>
<evidence type="ECO:0000313" key="2">
    <source>
        <dbReference type="EMBL" id="SCW64031.1"/>
    </source>
</evidence>
<dbReference type="Pfam" id="PF19654">
    <property type="entry name" value="DUF6157"/>
    <property type="match status" value="1"/>
</dbReference>